<keyword evidence="5" id="KW-1185">Reference proteome</keyword>
<organism evidence="4 5">
    <name type="scientific">Pseudoneobacillus rhizosphaerae</name>
    <dbReference type="NCBI Taxonomy" id="2880968"/>
    <lineage>
        <taxon>Bacteria</taxon>
        <taxon>Bacillati</taxon>
        <taxon>Bacillota</taxon>
        <taxon>Bacilli</taxon>
        <taxon>Bacillales</taxon>
        <taxon>Bacillaceae</taxon>
        <taxon>Pseudoneobacillus</taxon>
    </lineage>
</organism>
<feature type="signal peptide" evidence="2">
    <location>
        <begin position="1"/>
        <end position="25"/>
    </location>
</feature>
<reference evidence="4" key="1">
    <citation type="submission" date="2021-10" db="EMBL/GenBank/DDBJ databases">
        <authorList>
            <person name="Criscuolo A."/>
        </authorList>
    </citation>
    <scope>NUCLEOTIDE SEQUENCE</scope>
    <source>
        <strain evidence="4">CIP111885</strain>
    </source>
</reference>
<sequence length="347" mass="38746">MLMKSIRILLGLFFTIAVFPASVFAAEKTTLHYIPDDFDFKYWAYMEIDDFLSANIIDGTVVYEDDYPIVTVNPEGNITRAQFTKMIVNALDLKLKGTAQTFSDVKTTDWYAPFVAIANSHGIIKGVNGKFNPKNNITREQMALMIYRAFKESITFKTTGKTFTDVKPGTEAADAITKAAANEIVKGYANLFKPRNLATRAQGIIMIHRALHQETSQLPTSEQLLSIVNEVISTEKEGLVSGNYTSMIPVYNQYSTGYFQAASIESVNAYEYMKNNGQTLTFTPVGEFTAQVLSKNNRFASVEIDNLLYDVTVAGQEGTERSDFSGILSLKKDPDGTWKVYNVITYE</sequence>
<evidence type="ECO:0000259" key="3">
    <source>
        <dbReference type="PROSITE" id="PS51272"/>
    </source>
</evidence>
<dbReference type="AlphaFoldDB" id="A0A9C7LBF6"/>
<accession>A0A9C7LBF6</accession>
<evidence type="ECO:0000256" key="2">
    <source>
        <dbReference type="SAM" id="SignalP"/>
    </source>
</evidence>
<evidence type="ECO:0000256" key="1">
    <source>
        <dbReference type="ARBA" id="ARBA00022729"/>
    </source>
</evidence>
<comment type="caution">
    <text evidence="4">The sequence shown here is derived from an EMBL/GenBank/DDBJ whole genome shotgun (WGS) entry which is preliminary data.</text>
</comment>
<name>A0A9C7LBF6_9BACI</name>
<proteinExistence type="predicted"/>
<feature type="domain" description="SLH" evidence="3">
    <location>
        <begin position="31"/>
        <end position="97"/>
    </location>
</feature>
<gene>
    <name evidence="4" type="ORF">NEOCIP111885_02184</name>
</gene>
<protein>
    <recommendedName>
        <fullName evidence="3">SLH domain-containing protein</fullName>
    </recommendedName>
</protein>
<dbReference type="InterPro" id="IPR001119">
    <property type="entry name" value="SLH_dom"/>
</dbReference>
<dbReference type="Proteomes" id="UP000789845">
    <property type="component" value="Unassembled WGS sequence"/>
</dbReference>
<feature type="chain" id="PRO_5039412074" description="SLH domain-containing protein" evidence="2">
    <location>
        <begin position="26"/>
        <end position="347"/>
    </location>
</feature>
<dbReference type="EMBL" id="CAKJTG010000010">
    <property type="protein sequence ID" value="CAG9608490.1"/>
    <property type="molecule type" value="Genomic_DNA"/>
</dbReference>
<feature type="domain" description="SLH" evidence="3">
    <location>
        <begin position="98"/>
        <end position="160"/>
    </location>
</feature>
<evidence type="ECO:0000313" key="4">
    <source>
        <dbReference type="EMBL" id="CAG9608490.1"/>
    </source>
</evidence>
<keyword evidence="1 2" id="KW-0732">Signal</keyword>
<feature type="domain" description="SLH" evidence="3">
    <location>
        <begin position="161"/>
        <end position="221"/>
    </location>
</feature>
<dbReference type="PROSITE" id="PS51272">
    <property type="entry name" value="SLH"/>
    <property type="match status" value="3"/>
</dbReference>
<dbReference type="Pfam" id="PF00395">
    <property type="entry name" value="SLH"/>
    <property type="match status" value="2"/>
</dbReference>
<evidence type="ECO:0000313" key="5">
    <source>
        <dbReference type="Proteomes" id="UP000789845"/>
    </source>
</evidence>